<feature type="compositionally biased region" description="Low complexity" evidence="2">
    <location>
        <begin position="267"/>
        <end position="290"/>
    </location>
</feature>
<dbReference type="GeneID" id="5717300"/>
<dbReference type="AlphaFoldDB" id="A0A2K3CNZ8"/>
<dbReference type="OrthoDB" id="198885at2759"/>
<feature type="region of interest" description="Disordered" evidence="2">
    <location>
        <begin position="252"/>
        <end position="310"/>
    </location>
</feature>
<dbReference type="FunCoup" id="A0A2K3CNZ8">
    <property type="interactions" value="22"/>
</dbReference>
<dbReference type="InterPro" id="IPR029056">
    <property type="entry name" value="Ribokinase-like"/>
</dbReference>
<name>A0A2K3CNZ8_CHLRE</name>
<keyword evidence="5" id="KW-1185">Reference proteome</keyword>
<dbReference type="RefSeq" id="XP_042914372.1">
    <property type="nucleotide sequence ID" value="XM_043071913.1"/>
</dbReference>
<evidence type="ECO:0000256" key="1">
    <source>
        <dbReference type="ARBA" id="ARBA00022723"/>
    </source>
</evidence>
<dbReference type="Pfam" id="PF00294">
    <property type="entry name" value="PfkB"/>
    <property type="match status" value="2"/>
</dbReference>
<dbReference type="Gene3D" id="3.40.1190.20">
    <property type="match status" value="2"/>
</dbReference>
<keyword evidence="1" id="KW-0479">Metal-binding</keyword>
<dbReference type="ExpressionAtlas" id="A0A2K3CNZ8">
    <property type="expression patterns" value="baseline"/>
</dbReference>
<dbReference type="STRING" id="3055.A0A2K3CNZ8"/>
<protein>
    <recommendedName>
        <fullName evidence="3">Carbohydrate kinase PfkB domain-containing protein</fullName>
    </recommendedName>
</protein>
<feature type="compositionally biased region" description="Gly residues" evidence="2">
    <location>
        <begin position="291"/>
        <end position="310"/>
    </location>
</feature>
<feature type="compositionally biased region" description="Low complexity" evidence="2">
    <location>
        <begin position="389"/>
        <end position="398"/>
    </location>
</feature>
<gene>
    <name evidence="4" type="ORF">CHLRE_17g701100v5</name>
</gene>
<dbReference type="InParanoid" id="A0A2K3CNZ8"/>
<dbReference type="InterPro" id="IPR011611">
    <property type="entry name" value="PfkB_dom"/>
</dbReference>
<dbReference type="GO" id="GO:0046872">
    <property type="term" value="F:metal ion binding"/>
    <property type="evidence" value="ECO:0007669"/>
    <property type="project" value="UniProtKB-KW"/>
</dbReference>
<proteinExistence type="predicted"/>
<evidence type="ECO:0000313" key="4">
    <source>
        <dbReference type="EMBL" id="PNW69988.1"/>
    </source>
</evidence>
<dbReference type="OMA" id="ELMSMAD"/>
<reference evidence="4 5" key="1">
    <citation type="journal article" date="2007" name="Science">
        <title>The Chlamydomonas genome reveals the evolution of key animal and plant functions.</title>
        <authorList>
            <person name="Merchant S.S."/>
            <person name="Prochnik S.E."/>
            <person name="Vallon O."/>
            <person name="Harris E.H."/>
            <person name="Karpowicz S.J."/>
            <person name="Witman G.B."/>
            <person name="Terry A."/>
            <person name="Salamov A."/>
            <person name="Fritz-Laylin L.K."/>
            <person name="Marechal-Drouard L."/>
            <person name="Marshall W.F."/>
            <person name="Qu L.H."/>
            <person name="Nelson D.R."/>
            <person name="Sanderfoot A.A."/>
            <person name="Spalding M.H."/>
            <person name="Kapitonov V.V."/>
            <person name="Ren Q."/>
            <person name="Ferris P."/>
            <person name="Lindquist E."/>
            <person name="Shapiro H."/>
            <person name="Lucas S.M."/>
            <person name="Grimwood J."/>
            <person name="Schmutz J."/>
            <person name="Cardol P."/>
            <person name="Cerutti H."/>
            <person name="Chanfreau G."/>
            <person name="Chen C.L."/>
            <person name="Cognat V."/>
            <person name="Croft M.T."/>
            <person name="Dent R."/>
            <person name="Dutcher S."/>
            <person name="Fernandez E."/>
            <person name="Fukuzawa H."/>
            <person name="Gonzalez-Ballester D."/>
            <person name="Gonzalez-Halphen D."/>
            <person name="Hallmann A."/>
            <person name="Hanikenne M."/>
            <person name="Hippler M."/>
            <person name="Inwood W."/>
            <person name="Jabbari K."/>
            <person name="Kalanon M."/>
            <person name="Kuras R."/>
            <person name="Lefebvre P.A."/>
            <person name="Lemaire S.D."/>
            <person name="Lobanov A.V."/>
            <person name="Lohr M."/>
            <person name="Manuell A."/>
            <person name="Meier I."/>
            <person name="Mets L."/>
            <person name="Mittag M."/>
            <person name="Mittelmeier T."/>
            <person name="Moroney J.V."/>
            <person name="Moseley J."/>
            <person name="Napoli C."/>
            <person name="Nedelcu A.M."/>
            <person name="Niyogi K."/>
            <person name="Novoselov S.V."/>
            <person name="Paulsen I.T."/>
            <person name="Pazour G."/>
            <person name="Purton S."/>
            <person name="Ral J.P."/>
            <person name="Riano-Pachon D.M."/>
            <person name="Riekhof W."/>
            <person name="Rymarquis L."/>
            <person name="Schroda M."/>
            <person name="Stern D."/>
            <person name="Umen J."/>
            <person name="Willows R."/>
            <person name="Wilson N."/>
            <person name="Zimmer S.L."/>
            <person name="Allmer J."/>
            <person name="Balk J."/>
            <person name="Bisova K."/>
            <person name="Chen C.J."/>
            <person name="Elias M."/>
            <person name="Gendler K."/>
            <person name="Hauser C."/>
            <person name="Lamb M.R."/>
            <person name="Ledford H."/>
            <person name="Long J.C."/>
            <person name="Minagawa J."/>
            <person name="Page M.D."/>
            <person name="Pan J."/>
            <person name="Pootakham W."/>
            <person name="Roje S."/>
            <person name="Rose A."/>
            <person name="Stahlberg E."/>
            <person name="Terauchi A.M."/>
            <person name="Yang P."/>
            <person name="Ball S."/>
            <person name="Bowler C."/>
            <person name="Dieckmann C.L."/>
            <person name="Gladyshev V.N."/>
            <person name="Green P."/>
            <person name="Jorgensen R."/>
            <person name="Mayfield S."/>
            <person name="Mueller-Roeber B."/>
            <person name="Rajamani S."/>
            <person name="Sayre R.T."/>
            <person name="Brokstein P."/>
            <person name="Dubchak I."/>
            <person name="Goodstein D."/>
            <person name="Hornick L."/>
            <person name="Huang Y.W."/>
            <person name="Jhaveri J."/>
            <person name="Luo Y."/>
            <person name="Martinez D."/>
            <person name="Ngau W.C."/>
            <person name="Otillar B."/>
            <person name="Poliakov A."/>
            <person name="Porter A."/>
            <person name="Szajkowski L."/>
            <person name="Werner G."/>
            <person name="Zhou K."/>
            <person name="Grigoriev I.V."/>
            <person name="Rokhsar D.S."/>
            <person name="Grossman A.R."/>
        </authorList>
    </citation>
    <scope>NUCLEOTIDE SEQUENCE [LARGE SCALE GENOMIC DNA]</scope>
    <source>
        <strain evidence="5">CC-503</strain>
    </source>
</reference>
<feature type="compositionally biased region" description="Pro residues" evidence="2">
    <location>
        <begin position="253"/>
        <end position="266"/>
    </location>
</feature>
<evidence type="ECO:0000256" key="2">
    <source>
        <dbReference type="SAM" id="MobiDB-lite"/>
    </source>
</evidence>
<dbReference type="EMBL" id="CM008978">
    <property type="protein sequence ID" value="PNW69988.1"/>
    <property type="molecule type" value="Genomic_DNA"/>
</dbReference>
<dbReference type="PANTHER" id="PTHR42909:SF1">
    <property type="entry name" value="CARBOHYDRATE KINASE PFKB DOMAIN-CONTAINING PROTEIN"/>
    <property type="match status" value="1"/>
</dbReference>
<feature type="domain" description="Carbohydrate kinase PfkB" evidence="3">
    <location>
        <begin position="488"/>
        <end position="539"/>
    </location>
</feature>
<dbReference type="SUPFAM" id="SSF53613">
    <property type="entry name" value="Ribokinase-like"/>
    <property type="match status" value="2"/>
</dbReference>
<dbReference type="PANTHER" id="PTHR42909">
    <property type="entry name" value="ZGC:136858"/>
    <property type="match status" value="1"/>
</dbReference>
<feature type="domain" description="Carbohydrate kinase PfkB" evidence="3">
    <location>
        <begin position="46"/>
        <end position="241"/>
    </location>
</feature>
<sequence length="574" mass="56888">MAGAEQRLAVLLAHLAPAQQQANVAQPGSRVQGSNSALVSNNGPLVIVGGICLDIQAKPTQVEVNRGTSVPGTVRQVPGGVGRNMAEALSRLLPPAAPAPVFISLVGDDTAGAFLTASLRRLRLDLTHLLTCAGAPTPCVSAVMDRGGEVAACVADVAAVEAHLTPERLADSAPQIQQACLLLAEANLSEGALEYVCRTAAAARVPVFIEPVSVPKAARLARSLPYATFVSPNAGELMSMADEVRRQAGLPLLPRPQLPDDSPAPPGSSSRGGSSSSNDAASGSGAAARVEGGGGGVSVSGGNGGNGGADAGGDPVAELLRQLTAFAEVVLLQGTLGVVLTLGSLGAAIITLGPAPEDAAAAAGSSSSSSRSTGLEPVDACSSCSSSCGNSSGSSGSSYDAVSARPCSGSEPHMTPAAAAAAAAAGTRYCRCRLRGANTSHVHPGPPPSFLNRSLTSAAVAGAGPAAAAATASPPPPAARAPYRLDVVHLRALPAEVVSCNGAGDTLVAGMVAALLQRHSPQQALAFGMAAAKRAVQSVSNVPELCAADWAPMRADAEAVAATARRYSFPAAVS</sequence>
<evidence type="ECO:0000313" key="5">
    <source>
        <dbReference type="Proteomes" id="UP000006906"/>
    </source>
</evidence>
<accession>A0A2K3CNZ8</accession>
<dbReference type="Proteomes" id="UP000006906">
    <property type="component" value="Chromosome 17"/>
</dbReference>
<feature type="region of interest" description="Disordered" evidence="2">
    <location>
        <begin position="389"/>
        <end position="410"/>
    </location>
</feature>
<organism evidence="4 5">
    <name type="scientific">Chlamydomonas reinhardtii</name>
    <name type="common">Chlamydomonas smithii</name>
    <dbReference type="NCBI Taxonomy" id="3055"/>
    <lineage>
        <taxon>Eukaryota</taxon>
        <taxon>Viridiplantae</taxon>
        <taxon>Chlorophyta</taxon>
        <taxon>core chlorophytes</taxon>
        <taxon>Chlorophyceae</taxon>
        <taxon>CS clade</taxon>
        <taxon>Chlamydomonadales</taxon>
        <taxon>Chlamydomonadaceae</taxon>
        <taxon>Chlamydomonas</taxon>
    </lineage>
</organism>
<dbReference type="Gramene" id="PNW69988">
    <property type="protein sequence ID" value="PNW69988"/>
    <property type="gene ID" value="CHLRE_17g701100v5"/>
</dbReference>
<evidence type="ECO:0000259" key="3">
    <source>
        <dbReference type="Pfam" id="PF00294"/>
    </source>
</evidence>
<dbReference type="KEGG" id="cre:CHLRE_17g701100v5"/>